<reference evidence="2 3" key="2">
    <citation type="journal article" date="2016" name="Genome Announc.">
        <title>Draft Genome Sequence of Zhouia amylolytica AD3, Isolated from Tidal Flat Sediment.</title>
        <authorList>
            <person name="Jia B."/>
            <person name="Jin H.M."/>
            <person name="Lee H.J."/>
            <person name="Jeon C.O."/>
        </authorList>
    </citation>
    <scope>NUCLEOTIDE SEQUENCE [LARGE SCALE GENOMIC DNA]</scope>
    <source>
        <strain evidence="2 3">AD3</strain>
    </source>
</reference>
<feature type="domain" description="Glycosyl transferase family 1" evidence="1">
    <location>
        <begin position="131"/>
        <end position="293"/>
    </location>
</feature>
<comment type="caution">
    <text evidence="2">The sequence shown here is derived from an EMBL/GenBank/DDBJ whole genome shotgun (WGS) entry which is preliminary data.</text>
</comment>
<evidence type="ECO:0000259" key="1">
    <source>
        <dbReference type="Pfam" id="PF00534"/>
    </source>
</evidence>
<organism evidence="2 3">
    <name type="scientific">Zhouia amylolytica AD3</name>
    <dbReference type="NCBI Taxonomy" id="1286632"/>
    <lineage>
        <taxon>Bacteria</taxon>
        <taxon>Pseudomonadati</taxon>
        <taxon>Bacteroidota</taxon>
        <taxon>Flavobacteriia</taxon>
        <taxon>Flavobacteriales</taxon>
        <taxon>Flavobacteriaceae</taxon>
        <taxon>Zhouia</taxon>
    </lineage>
</organism>
<dbReference type="SUPFAM" id="SSF53756">
    <property type="entry name" value="UDP-Glycosyltransferase/glycogen phosphorylase"/>
    <property type="match status" value="1"/>
</dbReference>
<dbReference type="Gene3D" id="3.40.50.2000">
    <property type="entry name" value="Glycogen Phosphorylase B"/>
    <property type="match status" value="2"/>
</dbReference>
<proteinExistence type="predicted"/>
<dbReference type="InterPro" id="IPR001296">
    <property type="entry name" value="Glyco_trans_1"/>
</dbReference>
<dbReference type="EMBL" id="AYXY01000019">
    <property type="protein sequence ID" value="ETN95794.1"/>
    <property type="molecule type" value="Genomic_DNA"/>
</dbReference>
<dbReference type="eggNOG" id="COG0438">
    <property type="taxonomic scope" value="Bacteria"/>
</dbReference>
<gene>
    <name evidence="2" type="ORF">P278_15160</name>
</gene>
<dbReference type="GO" id="GO:0016757">
    <property type="term" value="F:glycosyltransferase activity"/>
    <property type="evidence" value="ECO:0007669"/>
    <property type="project" value="InterPro"/>
</dbReference>
<protein>
    <recommendedName>
        <fullName evidence="1">Glycosyl transferase family 1 domain-containing protein</fullName>
    </recommendedName>
</protein>
<dbReference type="PANTHER" id="PTHR45947">
    <property type="entry name" value="SULFOQUINOVOSYL TRANSFERASE SQD2"/>
    <property type="match status" value="1"/>
</dbReference>
<reference evidence="3" key="1">
    <citation type="submission" date="2013-11" db="EMBL/GenBank/DDBJ databases">
        <title>Draft genome sequence from a member of Zhouia, isolated tidal flat.</title>
        <authorList>
            <person name="Jin H."/>
            <person name="Jeon C.O."/>
        </authorList>
    </citation>
    <scope>NUCLEOTIDE SEQUENCE [LARGE SCALE GENOMIC DNA]</scope>
    <source>
        <strain evidence="3">AD3</strain>
    </source>
</reference>
<dbReference type="InterPro" id="IPR050194">
    <property type="entry name" value="Glycosyltransferase_grp1"/>
</dbReference>
<name>W2UPE2_9FLAO</name>
<dbReference type="CDD" id="cd03801">
    <property type="entry name" value="GT4_PimA-like"/>
    <property type="match status" value="1"/>
</dbReference>
<dbReference type="PATRIC" id="fig|1286632.3.peg.1505"/>
<sequence>MTLNYALFLKQLKNIYFFIELIFSKSKTIIVGIAPYDWRLLIYYPIFKRHKFYYHTSFTSWGYLNYPKKLFASTQISKEIWRKFIESSKGVFCVSEKTRNEIGLHYSINGSSVVNHSIPDTYVSKKISLMNNSNSDFIKCLYVGRMSESKGIKSIFELIKSIDPKRFYFEFVGKGELEDEVEKFCRERSNCNFRGYKSSSELKLIYDASDILLLPSVRKGAWEELFGMVLIEAMSRGVVPFSTNHTGPTEIIDNGINGLYFSENEFVQSTIQNLQNFFENNPELIRMKKEAFKKGQNYSPRIIFDKWNNLLELK</sequence>
<evidence type="ECO:0000313" key="2">
    <source>
        <dbReference type="EMBL" id="ETN95794.1"/>
    </source>
</evidence>
<dbReference type="PANTHER" id="PTHR45947:SF3">
    <property type="entry name" value="SULFOQUINOVOSYL TRANSFERASE SQD2"/>
    <property type="match status" value="1"/>
</dbReference>
<evidence type="ECO:0000313" key="3">
    <source>
        <dbReference type="Proteomes" id="UP000018850"/>
    </source>
</evidence>
<accession>W2UPE2</accession>
<dbReference type="Proteomes" id="UP000018850">
    <property type="component" value="Unassembled WGS sequence"/>
</dbReference>
<keyword evidence="3" id="KW-1185">Reference proteome</keyword>
<dbReference type="AlphaFoldDB" id="W2UPE2"/>
<dbReference type="Pfam" id="PF00534">
    <property type="entry name" value="Glycos_transf_1"/>
    <property type="match status" value="1"/>
</dbReference>